<keyword evidence="2" id="KW-0378">Hydrolase</keyword>
<feature type="domain" description="Calcineurin-like phosphoesterase" evidence="3">
    <location>
        <begin position="2"/>
        <end position="122"/>
    </location>
</feature>
<evidence type="ECO:0000259" key="3">
    <source>
        <dbReference type="Pfam" id="PF00149"/>
    </source>
</evidence>
<dbReference type="GO" id="GO:0016787">
    <property type="term" value="F:hydrolase activity"/>
    <property type="evidence" value="ECO:0007669"/>
    <property type="project" value="UniProtKB-KW"/>
</dbReference>
<name>A0A1M3KVD7_9BACT</name>
<organism evidence="4 5">
    <name type="scientific">Candidatus Kapaibacterium thiocyanatum</name>
    <dbReference type="NCBI Taxonomy" id="1895771"/>
    <lineage>
        <taxon>Bacteria</taxon>
        <taxon>Pseudomonadati</taxon>
        <taxon>Candidatus Kapaibacteriota</taxon>
        <taxon>Candidatus Kapaibacteriia</taxon>
        <taxon>Candidatus Kapaibacteriales</taxon>
        <taxon>Candidatus Kapaibacteriaceae</taxon>
        <taxon>Candidatus Kapaibacterium</taxon>
    </lineage>
</organism>
<dbReference type="InterPro" id="IPR051558">
    <property type="entry name" value="Metallophosphoesterase_PAP"/>
</dbReference>
<comment type="caution">
    <text evidence="4">The sequence shown here is derived from an EMBL/GenBank/DDBJ whole genome shotgun (WGS) entry which is preliminary data.</text>
</comment>
<proteinExistence type="predicted"/>
<evidence type="ECO:0000256" key="1">
    <source>
        <dbReference type="ARBA" id="ARBA00022729"/>
    </source>
</evidence>
<dbReference type="AlphaFoldDB" id="A0A1M3KVD7"/>
<dbReference type="EMBL" id="MKVH01000025">
    <property type="protein sequence ID" value="OJX56196.1"/>
    <property type="molecule type" value="Genomic_DNA"/>
</dbReference>
<accession>A0A1M3KVD7</accession>
<protein>
    <recommendedName>
        <fullName evidence="3">Calcineurin-like phosphoesterase domain-containing protein</fullName>
    </recommendedName>
</protein>
<dbReference type="Pfam" id="PF00149">
    <property type="entry name" value="Metallophos"/>
    <property type="match status" value="1"/>
</dbReference>
<evidence type="ECO:0000256" key="2">
    <source>
        <dbReference type="ARBA" id="ARBA00022801"/>
    </source>
</evidence>
<dbReference type="InterPro" id="IPR004843">
    <property type="entry name" value="Calcineurin-like_PHP"/>
</dbReference>
<evidence type="ECO:0000313" key="5">
    <source>
        <dbReference type="Proteomes" id="UP000184233"/>
    </source>
</evidence>
<dbReference type="Gene3D" id="3.60.21.10">
    <property type="match status" value="1"/>
</dbReference>
<keyword evidence="1" id="KW-0732">Signal</keyword>
<dbReference type="Proteomes" id="UP000184233">
    <property type="component" value="Unassembled WGS sequence"/>
</dbReference>
<dbReference type="SUPFAM" id="SSF56300">
    <property type="entry name" value="Metallo-dependent phosphatases"/>
    <property type="match status" value="1"/>
</dbReference>
<dbReference type="InterPro" id="IPR029052">
    <property type="entry name" value="Metallo-depent_PP-like"/>
</dbReference>
<reference evidence="4 5" key="1">
    <citation type="submission" date="2016-09" db="EMBL/GenBank/DDBJ databases">
        <title>Genome-resolved meta-omics ties microbial dynamics to process performance in biotechnology for thiocyanate degradation.</title>
        <authorList>
            <person name="Kantor R.S."/>
            <person name="Huddy R.J."/>
            <person name="Iyer R."/>
            <person name="Thomas B.C."/>
            <person name="Brown C.T."/>
            <person name="Anantharaman K."/>
            <person name="Tringe S."/>
            <person name="Hettich R.L."/>
            <person name="Harrison S.T."/>
            <person name="Banfield J.F."/>
        </authorList>
    </citation>
    <scope>NUCLEOTIDE SEQUENCE [LARGE SCALE GENOMIC DNA]</scope>
    <source>
        <strain evidence="4">59-99</strain>
    </source>
</reference>
<gene>
    <name evidence="4" type="ORF">BGO89_12700</name>
</gene>
<dbReference type="PANTHER" id="PTHR10161">
    <property type="entry name" value="TARTRATE-RESISTANT ACID PHOSPHATASE TYPE 5"/>
    <property type="match status" value="1"/>
</dbReference>
<sequence length="191" mass="21243">MLGNHDYRKNVDAQIEYGKRDTRWHMPARYYRTEIAIDAETKLAVFALDTQAILQRTEGWKEQVQWLQKSLGSEKAAWKIVVGHHPLRSAGAYGDQAWMITHIKPLLDRYGVAMYLCGHDHDLQVIAHPSDTFLCVVSGAGGGARDTAFGDHSLFAATNGGFAMLSVTPRRAAIAMYDADGTLRFVHGRNA</sequence>
<dbReference type="PANTHER" id="PTHR10161:SF14">
    <property type="entry name" value="TARTRATE-RESISTANT ACID PHOSPHATASE TYPE 5"/>
    <property type="match status" value="1"/>
</dbReference>
<evidence type="ECO:0000313" key="4">
    <source>
        <dbReference type="EMBL" id="OJX56196.1"/>
    </source>
</evidence>
<dbReference type="STRING" id="1895771.BGO89_12700"/>